<feature type="signal peptide" evidence="15">
    <location>
        <begin position="1"/>
        <end position="20"/>
    </location>
</feature>
<dbReference type="InterPro" id="IPR036942">
    <property type="entry name" value="Beta-barrel_TonB_sf"/>
</dbReference>
<evidence type="ECO:0000256" key="10">
    <source>
        <dbReference type="ARBA" id="ARBA00023237"/>
    </source>
</evidence>
<feature type="chain" id="PRO_5019036459" evidence="15">
    <location>
        <begin position="21"/>
        <end position="712"/>
    </location>
</feature>
<evidence type="ECO:0000256" key="3">
    <source>
        <dbReference type="ARBA" id="ARBA00022448"/>
    </source>
</evidence>
<dbReference type="PROSITE" id="PS01156">
    <property type="entry name" value="TONB_DEPENDENT_REC_2"/>
    <property type="match status" value="1"/>
</dbReference>
<dbReference type="GO" id="GO:0015232">
    <property type="term" value="F:heme transmembrane transporter activity"/>
    <property type="evidence" value="ECO:0007669"/>
    <property type="project" value="InterPro"/>
</dbReference>
<dbReference type="AlphaFoldDB" id="A0A437Q4Z5"/>
<dbReference type="RefSeq" id="WP_127695383.1">
    <property type="nucleotide sequence ID" value="NZ_SACQ01000008.1"/>
</dbReference>
<name>A0A437Q4Z5_9GAMM</name>
<feature type="region of interest" description="Disordered" evidence="14">
    <location>
        <begin position="216"/>
        <end position="235"/>
    </location>
</feature>
<comment type="caution">
    <text evidence="18">The sequence shown here is derived from an EMBL/GenBank/DDBJ whole genome shotgun (WGS) entry which is preliminary data.</text>
</comment>
<feature type="region of interest" description="Disordered" evidence="14">
    <location>
        <begin position="423"/>
        <end position="445"/>
    </location>
</feature>
<feature type="domain" description="TonB-dependent receptor-like beta-barrel" evidence="16">
    <location>
        <begin position="249"/>
        <end position="673"/>
    </location>
</feature>
<sequence>MKKRLLCCCISSVVATAANAAEPTSQDVRYLDRVVISASQTEETLGDTHGSVSVISEEDIQRNLTNDVKGLFKYTPSVSVSGGAQGDGLINIRGITGNRVLISVDGVRQAKNLSWGSLNSSRNTVDVNTLKQVDVIPGPSSSIYGSDAMGGTVYFTTKNPSDLLTDPQDNFAGSIRSQYDDSKEGFSNTLSLAGRNETVEGLFIATREDAQEVRVHGDLGGTGPTREKSDPKDEEANSLFGKVLFSLPNDQTLTFTAEQVKTDEDTTQLSSSNADAFYNEDKKRTRLSGQYELFADHALFDSVTVDLDWQTTETDQYQGYFNARFGGDYRYTGEYDETTRNAEIKFKKQLVTDAIEHDLIYALDYEQTTFEQYRSSSLSGANRSMPRSESDAVAAYIQDQMTFGDSGLKVTTGLRYDRYKIDPQPDQAYLDSNPLDPSPENNEDSQLSFRLGATYDINDTTTLFGQFGQGFKAPDMDQMFANYGRSGAYKFIANPNLAPESSDSFEAGVRFNTAPANLEFLVFYNDYDNFIDEVTLPFDPQYPYGVYQQQNLAGVVIKGAEFKGALYLEELAQNLRGFELHTAIAYAEGTQKVDGVEKPLDSVAPLSGVIGLRYDAPNKRWGSELQLTAAKGKSRSDISSDNPFVPAGFGVVDLTAYYQVNDDLRLDAGIFNLTNKDYHTWDEARGKTADLDGLARFSEPERHFRIGVNWRF</sequence>
<evidence type="ECO:0000256" key="9">
    <source>
        <dbReference type="ARBA" id="ARBA00023170"/>
    </source>
</evidence>
<feature type="compositionally biased region" description="Basic and acidic residues" evidence="14">
    <location>
        <begin position="225"/>
        <end position="235"/>
    </location>
</feature>
<dbReference type="Pfam" id="PF07715">
    <property type="entry name" value="Plug"/>
    <property type="match status" value="1"/>
</dbReference>
<dbReference type="CDD" id="cd01347">
    <property type="entry name" value="ligand_gated_channel"/>
    <property type="match status" value="1"/>
</dbReference>
<evidence type="ECO:0000256" key="12">
    <source>
        <dbReference type="PROSITE-ProRule" id="PRU10144"/>
    </source>
</evidence>
<dbReference type="InterPro" id="IPR010949">
    <property type="entry name" value="TonB_Hb/transfer/lactofer_rcpt"/>
</dbReference>
<evidence type="ECO:0000256" key="6">
    <source>
        <dbReference type="ARBA" id="ARBA00022729"/>
    </source>
</evidence>
<dbReference type="GO" id="GO:0009279">
    <property type="term" value="C:cell outer membrane"/>
    <property type="evidence" value="ECO:0007669"/>
    <property type="project" value="UniProtKB-SubCell"/>
</dbReference>
<protein>
    <submittedName>
        <fullName evidence="18">TonB-dependent hemoglobin/transferrin/lactoferrin family receptor</fullName>
    </submittedName>
</protein>
<evidence type="ECO:0000256" key="11">
    <source>
        <dbReference type="PROSITE-ProRule" id="PRU01360"/>
    </source>
</evidence>
<comment type="similarity">
    <text evidence="2">Belongs to the TonB-dependent receptor family. Hemoglobin/haptoglobin binding protein subfamily.</text>
</comment>
<dbReference type="Proteomes" id="UP000282818">
    <property type="component" value="Unassembled WGS sequence"/>
</dbReference>
<dbReference type="InterPro" id="IPR037066">
    <property type="entry name" value="Plug_dom_sf"/>
</dbReference>
<dbReference type="PANTHER" id="PTHR30069:SF29">
    <property type="entry name" value="HEMOGLOBIN AND HEMOGLOBIN-HAPTOGLOBIN-BINDING PROTEIN 1-RELATED"/>
    <property type="match status" value="1"/>
</dbReference>
<evidence type="ECO:0000256" key="13">
    <source>
        <dbReference type="RuleBase" id="RU003357"/>
    </source>
</evidence>
<dbReference type="InterPro" id="IPR039426">
    <property type="entry name" value="TonB-dep_rcpt-like"/>
</dbReference>
<dbReference type="NCBIfam" id="TIGR01786">
    <property type="entry name" value="TonB-hemlactrns"/>
    <property type="match status" value="1"/>
</dbReference>
<feature type="domain" description="TonB-dependent receptor plug" evidence="17">
    <location>
        <begin position="47"/>
        <end position="152"/>
    </location>
</feature>
<keyword evidence="4 11" id="KW-1134">Transmembrane beta strand</keyword>
<evidence type="ECO:0000259" key="16">
    <source>
        <dbReference type="Pfam" id="PF00593"/>
    </source>
</evidence>
<evidence type="ECO:0000256" key="8">
    <source>
        <dbReference type="ARBA" id="ARBA00023136"/>
    </source>
</evidence>
<keyword evidence="3 11" id="KW-0813">Transport</keyword>
<evidence type="ECO:0000256" key="4">
    <source>
        <dbReference type="ARBA" id="ARBA00022452"/>
    </source>
</evidence>
<proteinExistence type="inferred from homology"/>
<evidence type="ECO:0000313" key="19">
    <source>
        <dbReference type="Proteomes" id="UP000282818"/>
    </source>
</evidence>
<gene>
    <name evidence="18" type="ORF">EOE65_15495</name>
</gene>
<dbReference type="Gene3D" id="2.40.170.20">
    <property type="entry name" value="TonB-dependent receptor, beta-barrel domain"/>
    <property type="match status" value="1"/>
</dbReference>
<dbReference type="InterPro" id="IPR011276">
    <property type="entry name" value="TonB_haem/Hb_rcpt"/>
</dbReference>
<reference evidence="18 19" key="1">
    <citation type="submission" date="2019-01" db="EMBL/GenBank/DDBJ databases">
        <authorList>
            <person name="Chen W.-M."/>
        </authorList>
    </citation>
    <scope>NUCLEOTIDE SEQUENCE [LARGE SCALE GENOMIC DNA]</scope>
    <source>
        <strain evidence="18 19">HPM-16</strain>
    </source>
</reference>
<dbReference type="InterPro" id="IPR000531">
    <property type="entry name" value="Beta-barrel_TonB"/>
</dbReference>
<evidence type="ECO:0000256" key="1">
    <source>
        <dbReference type="ARBA" id="ARBA00004571"/>
    </source>
</evidence>
<evidence type="ECO:0000259" key="17">
    <source>
        <dbReference type="Pfam" id="PF07715"/>
    </source>
</evidence>
<dbReference type="InterPro" id="IPR010917">
    <property type="entry name" value="TonB_rcpt_CS"/>
</dbReference>
<evidence type="ECO:0000256" key="15">
    <source>
        <dbReference type="SAM" id="SignalP"/>
    </source>
</evidence>
<accession>A0A437Q4Z5</accession>
<evidence type="ECO:0000256" key="2">
    <source>
        <dbReference type="ARBA" id="ARBA00008143"/>
    </source>
</evidence>
<dbReference type="SUPFAM" id="SSF56935">
    <property type="entry name" value="Porins"/>
    <property type="match status" value="1"/>
</dbReference>
<keyword evidence="10 11" id="KW-0998">Cell outer membrane</keyword>
<dbReference type="PANTHER" id="PTHR30069">
    <property type="entry name" value="TONB-DEPENDENT OUTER MEMBRANE RECEPTOR"/>
    <property type="match status" value="1"/>
</dbReference>
<evidence type="ECO:0000313" key="18">
    <source>
        <dbReference type="EMBL" id="RVU29574.1"/>
    </source>
</evidence>
<comment type="subcellular location">
    <subcellularLocation>
        <location evidence="1 11">Cell outer membrane</location>
        <topology evidence="1 11">Multi-pass membrane protein</topology>
    </subcellularLocation>
</comment>
<dbReference type="Pfam" id="PF00593">
    <property type="entry name" value="TonB_dep_Rec_b-barrel"/>
    <property type="match status" value="1"/>
</dbReference>
<keyword evidence="9 18" id="KW-0675">Receptor</keyword>
<dbReference type="GO" id="GO:0015344">
    <property type="term" value="F:siderophore uptake transmembrane transporter activity"/>
    <property type="evidence" value="ECO:0007669"/>
    <property type="project" value="TreeGrafter"/>
</dbReference>
<organism evidence="18 19">
    <name type="scientific">Neptunomonas marina</name>
    <dbReference type="NCBI Taxonomy" id="1815562"/>
    <lineage>
        <taxon>Bacteria</taxon>
        <taxon>Pseudomonadati</taxon>
        <taxon>Pseudomonadota</taxon>
        <taxon>Gammaproteobacteria</taxon>
        <taxon>Oceanospirillales</taxon>
        <taxon>Oceanospirillaceae</taxon>
        <taxon>Neptunomonas</taxon>
    </lineage>
</organism>
<keyword evidence="5 11" id="KW-0812">Transmembrane</keyword>
<feature type="short sequence motif" description="TonB C-terminal box" evidence="12">
    <location>
        <begin position="695"/>
        <end position="712"/>
    </location>
</feature>
<keyword evidence="8 11" id="KW-0472">Membrane</keyword>
<keyword evidence="19" id="KW-1185">Reference proteome</keyword>
<dbReference type="PROSITE" id="PS52016">
    <property type="entry name" value="TONB_DEPENDENT_REC_3"/>
    <property type="match status" value="1"/>
</dbReference>
<dbReference type="EMBL" id="SACQ01000008">
    <property type="protein sequence ID" value="RVU29574.1"/>
    <property type="molecule type" value="Genomic_DNA"/>
</dbReference>
<keyword evidence="7 13" id="KW-0798">TonB box</keyword>
<dbReference type="GO" id="GO:0044718">
    <property type="term" value="P:siderophore transmembrane transport"/>
    <property type="evidence" value="ECO:0007669"/>
    <property type="project" value="TreeGrafter"/>
</dbReference>
<evidence type="ECO:0000256" key="5">
    <source>
        <dbReference type="ARBA" id="ARBA00022692"/>
    </source>
</evidence>
<evidence type="ECO:0000256" key="14">
    <source>
        <dbReference type="SAM" id="MobiDB-lite"/>
    </source>
</evidence>
<keyword evidence="6 15" id="KW-0732">Signal</keyword>
<evidence type="ECO:0000256" key="7">
    <source>
        <dbReference type="ARBA" id="ARBA00023077"/>
    </source>
</evidence>
<dbReference type="Gene3D" id="2.170.130.10">
    <property type="entry name" value="TonB-dependent receptor, plug domain"/>
    <property type="match status" value="1"/>
</dbReference>
<dbReference type="NCBIfam" id="TIGR01785">
    <property type="entry name" value="TonB-hemin"/>
    <property type="match status" value="1"/>
</dbReference>
<dbReference type="InterPro" id="IPR012910">
    <property type="entry name" value="Plug_dom"/>
</dbReference>